<gene>
    <name evidence="2" type="ORF">GCM10011430_00370</name>
</gene>
<feature type="domain" description="IraD/Gp25-like" evidence="1">
    <location>
        <begin position="34"/>
        <end position="124"/>
    </location>
</feature>
<proteinExistence type="predicted"/>
<organism evidence="2 3">
    <name type="scientific">Oxalicibacterium solurbis</name>
    <dbReference type="NCBI Taxonomy" id="69280"/>
    <lineage>
        <taxon>Bacteria</taxon>
        <taxon>Pseudomonadati</taxon>
        <taxon>Pseudomonadota</taxon>
        <taxon>Betaproteobacteria</taxon>
        <taxon>Burkholderiales</taxon>
        <taxon>Oxalobacteraceae</taxon>
        <taxon>Oxalicibacterium</taxon>
    </lineage>
</organism>
<reference evidence="2" key="2">
    <citation type="submission" date="2020-09" db="EMBL/GenBank/DDBJ databases">
        <authorList>
            <person name="Sun Q."/>
            <person name="Sedlacek I."/>
        </authorList>
    </citation>
    <scope>NUCLEOTIDE SEQUENCE</scope>
    <source>
        <strain evidence="2">CCM 7664</strain>
    </source>
</reference>
<comment type="caution">
    <text evidence="2">The sequence shown here is derived from an EMBL/GenBank/DDBJ whole genome shotgun (WGS) entry which is preliminary data.</text>
</comment>
<evidence type="ECO:0000313" key="2">
    <source>
        <dbReference type="EMBL" id="GGI52863.1"/>
    </source>
</evidence>
<evidence type="ECO:0000313" key="3">
    <source>
        <dbReference type="Proteomes" id="UP000627205"/>
    </source>
</evidence>
<dbReference type="InterPro" id="IPR007048">
    <property type="entry name" value="IraD/Gp25-like"/>
</dbReference>
<dbReference type="EMBL" id="BMDP01000001">
    <property type="protein sequence ID" value="GGI52863.1"/>
    <property type="molecule type" value="Genomic_DNA"/>
</dbReference>
<dbReference type="RefSeq" id="WP_188418914.1">
    <property type="nucleotide sequence ID" value="NZ_BMDP01000001.1"/>
</dbReference>
<name>A0A8J3F7W4_9BURK</name>
<evidence type="ECO:0000259" key="1">
    <source>
        <dbReference type="Pfam" id="PF04965"/>
    </source>
</evidence>
<keyword evidence="3" id="KW-1185">Reference proteome</keyword>
<protein>
    <submittedName>
        <fullName evidence="2">Baseplate protein</fullName>
    </submittedName>
</protein>
<sequence>MAVDQSFLGTGWSFPPRFHKHTGRDGGGALDTVSGEDDIRESLLILMSTAPGERVMQPAYGCGLKTLVFDNVTESTLTEIRDLIERAILFFEPRITVERIDIADDRIEEGLLTIDIVYRVRSTNTRSNIVYPFYFMEGTHVRS</sequence>
<dbReference type="Gene3D" id="3.10.450.40">
    <property type="match status" value="1"/>
</dbReference>
<dbReference type="Pfam" id="PF04965">
    <property type="entry name" value="GPW_gp25"/>
    <property type="match status" value="1"/>
</dbReference>
<accession>A0A8J3F7W4</accession>
<dbReference type="Proteomes" id="UP000627205">
    <property type="component" value="Unassembled WGS sequence"/>
</dbReference>
<dbReference type="AlphaFoldDB" id="A0A8J3F7W4"/>
<reference evidence="2" key="1">
    <citation type="journal article" date="2014" name="Int. J. Syst. Evol. Microbiol.">
        <title>Complete genome sequence of Corynebacterium casei LMG S-19264T (=DSM 44701T), isolated from a smear-ripened cheese.</title>
        <authorList>
            <consortium name="US DOE Joint Genome Institute (JGI-PGF)"/>
            <person name="Walter F."/>
            <person name="Albersmeier A."/>
            <person name="Kalinowski J."/>
            <person name="Ruckert C."/>
        </authorList>
    </citation>
    <scope>NUCLEOTIDE SEQUENCE</scope>
    <source>
        <strain evidence="2">CCM 7664</strain>
    </source>
</reference>
<dbReference type="SUPFAM" id="SSF160719">
    <property type="entry name" value="gpW/gp25-like"/>
    <property type="match status" value="1"/>
</dbReference>